<accession>A0ABR2KGJ3</accession>
<keyword evidence="2" id="KW-0175">Coiled coil</keyword>
<feature type="coiled-coil region" evidence="2">
    <location>
        <begin position="54"/>
        <end position="112"/>
    </location>
</feature>
<dbReference type="PANTHER" id="PTHR46479">
    <property type="entry name" value="BIOGENESIS OF LYSOSOME-RELATED ORGANELLES COMPLEX 1 SUBUNIT 2"/>
    <property type="match status" value="1"/>
</dbReference>
<evidence type="ECO:0000256" key="2">
    <source>
        <dbReference type="SAM" id="Coils"/>
    </source>
</evidence>
<dbReference type="Pfam" id="PF10046">
    <property type="entry name" value="BLOC1_2"/>
    <property type="match status" value="1"/>
</dbReference>
<evidence type="ECO:0000313" key="3">
    <source>
        <dbReference type="EMBL" id="KAK8889562.1"/>
    </source>
</evidence>
<reference evidence="3 4" key="1">
    <citation type="submission" date="2024-04" db="EMBL/GenBank/DDBJ databases">
        <title>Tritrichomonas musculus Genome.</title>
        <authorList>
            <person name="Alves-Ferreira E."/>
            <person name="Grigg M."/>
            <person name="Lorenzi H."/>
            <person name="Galac M."/>
        </authorList>
    </citation>
    <scope>NUCLEOTIDE SEQUENCE [LARGE SCALE GENOMIC DNA]</scope>
    <source>
        <strain evidence="3 4">EAF2021</strain>
    </source>
</reference>
<dbReference type="PANTHER" id="PTHR46479:SF1">
    <property type="entry name" value="BIOGENESIS OF LYSOSOME-RELATED ORGANELLES COMPLEX 1 SUBUNIT 2"/>
    <property type="match status" value="1"/>
</dbReference>
<dbReference type="EMBL" id="JAPFFF010000005">
    <property type="protein sequence ID" value="KAK8889562.1"/>
    <property type="molecule type" value="Genomic_DNA"/>
</dbReference>
<comment type="caution">
    <text evidence="3">The sequence shown here is derived from an EMBL/GenBank/DDBJ whole genome shotgun (WGS) entry which is preliminary data.</text>
</comment>
<protein>
    <submittedName>
        <fullName evidence="3">Biogenesis of lysosome- organelles complex 1 subunit 2</fullName>
    </submittedName>
</protein>
<dbReference type="Proteomes" id="UP001470230">
    <property type="component" value="Unassembled WGS sequence"/>
</dbReference>
<evidence type="ECO:0000313" key="4">
    <source>
        <dbReference type="Proteomes" id="UP001470230"/>
    </source>
</evidence>
<keyword evidence="4" id="KW-1185">Reference proteome</keyword>
<gene>
    <name evidence="3" type="ORF">M9Y10_034312</name>
</gene>
<comment type="similarity">
    <text evidence="1">Belongs to the BLOC1S2 family.</text>
</comment>
<sequence length="117" mass="13151">MTENQSQTDTAKILSQAAEVLSNDISSYMHLQTEELSDAFELVFQLNQAAIGRYGELIQEASCLKEKAKMLQEQEIGVASFLSNLSVVEQDISRLEATIDKLERYCTLLEQKVMKST</sequence>
<name>A0ABR2KGJ3_9EUKA</name>
<organism evidence="3 4">
    <name type="scientific">Tritrichomonas musculus</name>
    <dbReference type="NCBI Taxonomy" id="1915356"/>
    <lineage>
        <taxon>Eukaryota</taxon>
        <taxon>Metamonada</taxon>
        <taxon>Parabasalia</taxon>
        <taxon>Tritrichomonadida</taxon>
        <taxon>Tritrichomonadidae</taxon>
        <taxon>Tritrichomonas</taxon>
    </lineage>
</organism>
<dbReference type="InterPro" id="IPR019269">
    <property type="entry name" value="BLOC1_su2"/>
</dbReference>
<proteinExistence type="inferred from homology"/>
<evidence type="ECO:0000256" key="1">
    <source>
        <dbReference type="ARBA" id="ARBA00008468"/>
    </source>
</evidence>